<dbReference type="EMBL" id="CP023702">
    <property type="protein sequence ID" value="QEU74429.1"/>
    <property type="molecule type" value="Genomic_DNA"/>
</dbReference>
<dbReference type="KEGG" id="snk:CP967_22730"/>
<dbReference type="Proteomes" id="UP000326178">
    <property type="component" value="Chromosome"/>
</dbReference>
<keyword evidence="2" id="KW-1185">Reference proteome</keyword>
<evidence type="ECO:0008006" key="3">
    <source>
        <dbReference type="Google" id="ProtNLM"/>
    </source>
</evidence>
<reference evidence="1 2" key="1">
    <citation type="submission" date="2017-09" db="EMBL/GenBank/DDBJ databases">
        <authorList>
            <person name="Lee N."/>
            <person name="Cho B.-K."/>
        </authorList>
    </citation>
    <scope>NUCLEOTIDE SEQUENCE [LARGE SCALE GENOMIC DNA]</scope>
    <source>
        <strain evidence="1 2">ATCC 12769</strain>
    </source>
</reference>
<name>A0A5J6FD08_9ACTN</name>
<accession>A0A5J6FD08</accession>
<evidence type="ECO:0000313" key="1">
    <source>
        <dbReference type="EMBL" id="QEU74429.1"/>
    </source>
</evidence>
<evidence type="ECO:0000313" key="2">
    <source>
        <dbReference type="Proteomes" id="UP000326178"/>
    </source>
</evidence>
<dbReference type="AlphaFoldDB" id="A0A5J6FD08"/>
<protein>
    <recommendedName>
        <fullName evidence="3">SH3 domain-containing protein</fullName>
    </recommendedName>
</protein>
<sequence>MTKSGTHLKSGPYSACADLTTTVPVGTHLYYHCYVVNDYGNTWTHVRIDGTSIEGWTSDDNLDDNGATSRC</sequence>
<organism evidence="1 2">
    <name type="scientific">Streptomyces nitrosporeus</name>
    <dbReference type="NCBI Taxonomy" id="28894"/>
    <lineage>
        <taxon>Bacteria</taxon>
        <taxon>Bacillati</taxon>
        <taxon>Actinomycetota</taxon>
        <taxon>Actinomycetes</taxon>
        <taxon>Kitasatosporales</taxon>
        <taxon>Streptomycetaceae</taxon>
        <taxon>Streptomyces</taxon>
    </lineage>
</organism>
<proteinExistence type="predicted"/>
<gene>
    <name evidence="1" type="ORF">CP967_22730</name>
</gene>
<dbReference type="RefSeq" id="WP_351739779.1">
    <property type="nucleotide sequence ID" value="NZ_JBEOXL010000003.1"/>
</dbReference>